<evidence type="ECO:0000313" key="2">
    <source>
        <dbReference type="Proteomes" id="UP000252167"/>
    </source>
</evidence>
<accession>A0A365YAF4</accession>
<keyword evidence="2" id="KW-1185">Reference proteome</keyword>
<sequence>MKAGRNTSDGVPAARQQQAKEVAALRAELGVLLFTLDPALPLAELAEQLAEQFAELQLPSRVATAGPQRVAAVMDGKFTGIDVLVVLGDASSETEDRLMDLVEWLLANGRRALAENLVFAQLGHQPKNRPAPAFARVVLERHFAAEARKSGLRFPWAASSRASWELAGAVLDYATGLGAE</sequence>
<proteinExistence type="predicted"/>
<name>A0A365YAF4_9MICC</name>
<reference evidence="1 2" key="1">
    <citation type="submission" date="2018-01" db="EMBL/GenBank/DDBJ databases">
        <title>Glutamicibacter soli strain NHPC-3 Whole genome sequence and assembly.</title>
        <authorList>
            <person name="Choudhury P."/>
            <person name="Gupta D."/>
            <person name="Sengupta K."/>
            <person name="Jawed A."/>
            <person name="Sultana N."/>
            <person name="Saha P."/>
        </authorList>
    </citation>
    <scope>NUCLEOTIDE SEQUENCE [LARGE SCALE GENOMIC DNA]</scope>
    <source>
        <strain evidence="1 2">NHPC-3</strain>
    </source>
</reference>
<dbReference type="RefSeq" id="WP_113607903.1">
    <property type="nucleotide sequence ID" value="NZ_POAF01000008.1"/>
</dbReference>
<protein>
    <submittedName>
        <fullName evidence="1">Uncharacterized protein</fullName>
    </submittedName>
</protein>
<evidence type="ECO:0000313" key="1">
    <source>
        <dbReference type="EMBL" id="RBL99376.1"/>
    </source>
</evidence>
<dbReference type="EMBL" id="POAF01000008">
    <property type="protein sequence ID" value="RBL99376.1"/>
    <property type="molecule type" value="Genomic_DNA"/>
</dbReference>
<gene>
    <name evidence="1" type="ORF">C1H84_15455</name>
</gene>
<organism evidence="1 2">
    <name type="scientific">Glutamicibacter soli</name>
    <dbReference type="NCBI Taxonomy" id="453836"/>
    <lineage>
        <taxon>Bacteria</taxon>
        <taxon>Bacillati</taxon>
        <taxon>Actinomycetota</taxon>
        <taxon>Actinomycetes</taxon>
        <taxon>Micrococcales</taxon>
        <taxon>Micrococcaceae</taxon>
        <taxon>Glutamicibacter</taxon>
    </lineage>
</organism>
<dbReference type="AlphaFoldDB" id="A0A365YAF4"/>
<comment type="caution">
    <text evidence="1">The sequence shown here is derived from an EMBL/GenBank/DDBJ whole genome shotgun (WGS) entry which is preliminary data.</text>
</comment>
<dbReference type="Proteomes" id="UP000252167">
    <property type="component" value="Unassembled WGS sequence"/>
</dbReference>